<gene>
    <name evidence="1" type="ORF">PR048_023904</name>
</gene>
<sequence>MKFLDLLSAAKTVVRENITIYKATKLFGIPHNTPKKFISDNEDLNHPQVLKLKSTTLVETCQKKLLGNGGGIQNLNNALIYAQEFLKISPHTVRQWQTLSLSMTISPSRIWNVDETGLTYVVKPNKVICQVGKKYVCKRSYGERGQIHTLVGCVCADSTFILPMIIFKGLAECCNETFPKGWICTKLFLEWFQFFVISIPDARPVVLLMDSHGAHKRMAVETPNASTHQSLSIRHKTLNLDVLDCRVNIPTRPKVLKKKKARKTYDEGRLLGMWCVCFQFFSMAVSKKTCAKWIQCSFCRAPYHE</sequence>
<evidence type="ECO:0008006" key="3">
    <source>
        <dbReference type="Google" id="ProtNLM"/>
    </source>
</evidence>
<proteinExistence type="predicted"/>
<name>A0ABQ9GVE9_9NEOP</name>
<evidence type="ECO:0000313" key="1">
    <source>
        <dbReference type="EMBL" id="KAJ8875996.1"/>
    </source>
</evidence>
<organism evidence="1 2">
    <name type="scientific">Dryococelus australis</name>
    <dbReference type="NCBI Taxonomy" id="614101"/>
    <lineage>
        <taxon>Eukaryota</taxon>
        <taxon>Metazoa</taxon>
        <taxon>Ecdysozoa</taxon>
        <taxon>Arthropoda</taxon>
        <taxon>Hexapoda</taxon>
        <taxon>Insecta</taxon>
        <taxon>Pterygota</taxon>
        <taxon>Neoptera</taxon>
        <taxon>Polyneoptera</taxon>
        <taxon>Phasmatodea</taxon>
        <taxon>Verophasmatodea</taxon>
        <taxon>Anareolatae</taxon>
        <taxon>Phasmatidae</taxon>
        <taxon>Eurycanthinae</taxon>
        <taxon>Dryococelus</taxon>
    </lineage>
</organism>
<keyword evidence="2" id="KW-1185">Reference proteome</keyword>
<evidence type="ECO:0000313" key="2">
    <source>
        <dbReference type="Proteomes" id="UP001159363"/>
    </source>
</evidence>
<comment type="caution">
    <text evidence="1">The sequence shown here is derived from an EMBL/GenBank/DDBJ whole genome shotgun (WGS) entry which is preliminary data.</text>
</comment>
<protein>
    <recommendedName>
        <fullName evidence="3">DDE-1 domain-containing protein</fullName>
    </recommendedName>
</protein>
<reference evidence="1 2" key="1">
    <citation type="submission" date="2023-02" db="EMBL/GenBank/DDBJ databases">
        <title>LHISI_Scaffold_Assembly.</title>
        <authorList>
            <person name="Stuart O.P."/>
            <person name="Cleave R."/>
            <person name="Magrath M.J.L."/>
            <person name="Mikheyev A.S."/>
        </authorList>
    </citation>
    <scope>NUCLEOTIDE SEQUENCE [LARGE SCALE GENOMIC DNA]</scope>
    <source>
        <strain evidence="1">Daus_M_001</strain>
        <tissue evidence="1">Leg muscle</tissue>
    </source>
</reference>
<dbReference type="EMBL" id="JARBHB010000009">
    <property type="protein sequence ID" value="KAJ8875996.1"/>
    <property type="molecule type" value="Genomic_DNA"/>
</dbReference>
<accession>A0ABQ9GVE9</accession>
<dbReference type="Proteomes" id="UP001159363">
    <property type="component" value="Chromosome 8"/>
</dbReference>